<gene>
    <name evidence="6" type="ORF">COCVIDRAFT_115038</name>
</gene>
<proteinExistence type="inferred from homology"/>
<evidence type="ECO:0000256" key="2">
    <source>
        <dbReference type="ARBA" id="ARBA00022729"/>
    </source>
</evidence>
<reference evidence="6 7" key="1">
    <citation type="journal article" date="2013" name="PLoS Genet.">
        <title>Comparative genome structure, secondary metabolite, and effector coding capacity across Cochliobolus pathogens.</title>
        <authorList>
            <person name="Condon B.J."/>
            <person name="Leng Y."/>
            <person name="Wu D."/>
            <person name="Bushley K.E."/>
            <person name="Ohm R.A."/>
            <person name="Otillar R."/>
            <person name="Martin J."/>
            <person name="Schackwitz W."/>
            <person name="Grimwood J."/>
            <person name="MohdZainudin N."/>
            <person name="Xue C."/>
            <person name="Wang R."/>
            <person name="Manning V.A."/>
            <person name="Dhillon B."/>
            <person name="Tu Z.J."/>
            <person name="Steffenson B.J."/>
            <person name="Salamov A."/>
            <person name="Sun H."/>
            <person name="Lowry S."/>
            <person name="LaButti K."/>
            <person name="Han J."/>
            <person name="Copeland A."/>
            <person name="Lindquist E."/>
            <person name="Barry K."/>
            <person name="Schmutz J."/>
            <person name="Baker S.E."/>
            <person name="Ciuffetti L.M."/>
            <person name="Grigoriev I.V."/>
            <person name="Zhong S."/>
            <person name="Turgeon B.G."/>
        </authorList>
    </citation>
    <scope>NUCLEOTIDE SEQUENCE [LARGE SCALE GENOMIC DNA]</scope>
    <source>
        <strain evidence="6 7">FI3</strain>
    </source>
</reference>
<keyword evidence="2" id="KW-0732">Signal</keyword>
<evidence type="ECO:0000313" key="7">
    <source>
        <dbReference type="Proteomes" id="UP000054337"/>
    </source>
</evidence>
<dbReference type="Pfam" id="PF02872">
    <property type="entry name" value="5_nucleotid_C"/>
    <property type="match status" value="1"/>
</dbReference>
<accession>W7E1Z6</accession>
<dbReference type="PANTHER" id="PTHR11575:SF41">
    <property type="entry name" value="PUTATIVE (AFU_ORTHOLOGUE AFUA_1G01160)-RELATED"/>
    <property type="match status" value="1"/>
</dbReference>
<protein>
    <recommendedName>
        <fullName evidence="8">5'-Nucleotidase C-terminal domain-containing protein</fullName>
    </recommendedName>
</protein>
<dbReference type="Gene3D" id="3.60.21.10">
    <property type="match status" value="1"/>
</dbReference>
<dbReference type="RefSeq" id="XP_014550603.1">
    <property type="nucleotide sequence ID" value="XM_014695117.1"/>
</dbReference>
<name>W7E1Z6_BIPV3</name>
<dbReference type="SUPFAM" id="SSF56300">
    <property type="entry name" value="Metallo-dependent phosphatases"/>
    <property type="match status" value="1"/>
</dbReference>
<evidence type="ECO:0000256" key="1">
    <source>
        <dbReference type="ARBA" id="ARBA00006654"/>
    </source>
</evidence>
<dbReference type="GeneID" id="26250662"/>
<dbReference type="EMBL" id="KI968869">
    <property type="protein sequence ID" value="EUN21029.1"/>
    <property type="molecule type" value="Genomic_DNA"/>
</dbReference>
<keyword evidence="7" id="KW-1185">Reference proteome</keyword>
<dbReference type="GO" id="GO:0000166">
    <property type="term" value="F:nucleotide binding"/>
    <property type="evidence" value="ECO:0007669"/>
    <property type="project" value="UniProtKB-KW"/>
</dbReference>
<feature type="domain" description="Calcineurin-like phosphoesterase" evidence="4">
    <location>
        <begin position="7"/>
        <end position="232"/>
    </location>
</feature>
<dbReference type="InterPro" id="IPR008334">
    <property type="entry name" value="5'-Nucleotdase_C"/>
</dbReference>
<evidence type="ECO:0000313" key="6">
    <source>
        <dbReference type="EMBL" id="EUN21029.1"/>
    </source>
</evidence>
<evidence type="ECO:0000259" key="5">
    <source>
        <dbReference type="Pfam" id="PF02872"/>
    </source>
</evidence>
<dbReference type="AlphaFoldDB" id="W7E1Z6"/>
<dbReference type="SUPFAM" id="SSF55816">
    <property type="entry name" value="5'-nucleotidase (syn. UDP-sugar hydrolase), C-terminal domain"/>
    <property type="match status" value="1"/>
</dbReference>
<dbReference type="PANTHER" id="PTHR11575">
    <property type="entry name" value="5'-NUCLEOTIDASE-RELATED"/>
    <property type="match status" value="1"/>
</dbReference>
<evidence type="ECO:0000256" key="3">
    <source>
        <dbReference type="RuleBase" id="RU362119"/>
    </source>
</evidence>
<dbReference type="InterPro" id="IPR029052">
    <property type="entry name" value="Metallo-depent_PP-like"/>
</dbReference>
<dbReference type="InterPro" id="IPR006179">
    <property type="entry name" value="5_nucleotidase/apyrase"/>
</dbReference>
<dbReference type="Pfam" id="PF00149">
    <property type="entry name" value="Metallophos"/>
    <property type="match status" value="1"/>
</dbReference>
<feature type="domain" description="5'-Nucleotidase C-terminal" evidence="5">
    <location>
        <begin position="364"/>
        <end position="515"/>
    </location>
</feature>
<dbReference type="GO" id="GO:0016787">
    <property type="term" value="F:hydrolase activity"/>
    <property type="evidence" value="ECO:0007669"/>
    <property type="project" value="UniProtKB-KW"/>
</dbReference>
<evidence type="ECO:0008006" key="8">
    <source>
        <dbReference type="Google" id="ProtNLM"/>
    </source>
</evidence>
<dbReference type="HOGENOM" id="CLU_005854_7_2_1"/>
<dbReference type="GO" id="GO:0009166">
    <property type="term" value="P:nucleotide catabolic process"/>
    <property type="evidence" value="ECO:0007669"/>
    <property type="project" value="InterPro"/>
</dbReference>
<dbReference type="Proteomes" id="UP000054337">
    <property type="component" value="Unassembled WGS sequence"/>
</dbReference>
<organism evidence="6 7">
    <name type="scientific">Bipolaris victoriae (strain FI3)</name>
    <name type="common">Victoria blight of oats agent</name>
    <name type="synonym">Cochliobolus victoriae</name>
    <dbReference type="NCBI Taxonomy" id="930091"/>
    <lineage>
        <taxon>Eukaryota</taxon>
        <taxon>Fungi</taxon>
        <taxon>Dikarya</taxon>
        <taxon>Ascomycota</taxon>
        <taxon>Pezizomycotina</taxon>
        <taxon>Dothideomycetes</taxon>
        <taxon>Pleosporomycetidae</taxon>
        <taxon>Pleosporales</taxon>
        <taxon>Pleosporineae</taxon>
        <taxon>Pleosporaceae</taxon>
        <taxon>Bipolaris</taxon>
    </lineage>
</organism>
<evidence type="ECO:0000259" key="4">
    <source>
        <dbReference type="Pfam" id="PF00149"/>
    </source>
</evidence>
<dbReference type="PRINTS" id="PR01607">
    <property type="entry name" value="APYRASEFAMLY"/>
</dbReference>
<comment type="similarity">
    <text evidence="1 3">Belongs to the 5'-nucleotidase family.</text>
</comment>
<keyword evidence="3" id="KW-0547">Nucleotide-binding</keyword>
<dbReference type="Gene3D" id="3.90.780.10">
    <property type="entry name" value="5'-Nucleotidase, C-terminal domain"/>
    <property type="match status" value="1"/>
</dbReference>
<dbReference type="InterPro" id="IPR004843">
    <property type="entry name" value="Calcineurin-like_PHP"/>
</dbReference>
<dbReference type="InterPro" id="IPR036907">
    <property type="entry name" value="5'-Nucleotdase_C_sf"/>
</dbReference>
<sequence>MATTDLTFLHFNDVYHIDNPTLVAKFLTKLRSWRTEYAQSKPYTIFSGDVFSPSLEASILRGDHMVTLLEELGIDIACLGNHDFDFGEERLRELKEKTRIEWLLSNAMSSNRGQDKVNKSVCDEMGRLRESELLAGAKMWHTAVLQGYKVGFFGLAGSDWPSNCKGLPECCIIPPVEAARALSQQLRRVEKCDFVIAITHMRLVEDLGVSEALKDPADDSRIDLLLGGHDHDLLRRFEGELTYDDPTIIDASVPNSEVITGNTGMTHDANGAVRIVKSGSDWKNLSLVRLQVSRSATGDATLHNVSVAQVADMNKLAHDTDAFSSSLAAVNHSLKHVNEHMSTFTSHALLLSPMPLEGTGSIVRSRETNLGNFLADMIRAYYAVDIALVNSGSIRCDRLIPSTTSTGQPLTVRDMIDVLPFNNAHVVKRVPSSVLLSALENSVSDAHTDGRFCHFSGLSIVADWSAPENSRVVSATFHPGCGGQPVEISCDGQRSFTVAMVGFIADGFDGYGCFKSCETLVDEEGAMSDTELLLRVLGYERREQGMHGDEAGIERARTIVVKEWVGEPRLPVVRPEVEGRIRFVDREKGYKL</sequence>
<keyword evidence="3" id="KW-0378">Hydrolase</keyword>